<reference evidence="2 3" key="2">
    <citation type="journal article" date="2015" name="Syst. Appl. Microbiol.">
        <title>Nitrincola nitratireducens sp. nov. isolated from a haloalkaline crater lake.</title>
        <authorList>
            <person name="Singh A."/>
            <person name="Vaidya B."/>
            <person name="Tanuku N.R."/>
            <person name="Pinnaka A.K."/>
        </authorList>
    </citation>
    <scope>NUCLEOTIDE SEQUENCE [LARGE SCALE GENOMIC DNA]</scope>
    <source>
        <strain evidence="2 3">AK23</strain>
    </source>
</reference>
<evidence type="ECO:0000313" key="2">
    <source>
        <dbReference type="EMBL" id="EXJ11395.1"/>
    </source>
</evidence>
<protein>
    <recommendedName>
        <fullName evidence="1">DUF4007 domain-containing protein</fullName>
    </recommendedName>
</protein>
<dbReference type="Pfam" id="PF13182">
    <property type="entry name" value="DUF4007"/>
    <property type="match status" value="1"/>
</dbReference>
<dbReference type="PATRIC" id="fig|1229521.3.peg.1880"/>
<dbReference type="InterPro" id="IPR025248">
    <property type="entry name" value="DUF4007"/>
</dbReference>
<keyword evidence="3" id="KW-1185">Reference proteome</keyword>
<proteinExistence type="predicted"/>
<dbReference type="OrthoDB" id="747541at2"/>
<dbReference type="Proteomes" id="UP000019464">
    <property type="component" value="Unassembled WGS sequence"/>
</dbReference>
<evidence type="ECO:0000259" key="1">
    <source>
        <dbReference type="Pfam" id="PF13182"/>
    </source>
</evidence>
<gene>
    <name evidence="2" type="ORF">D791_01853</name>
</gene>
<evidence type="ECO:0000313" key="3">
    <source>
        <dbReference type="Proteomes" id="UP000019464"/>
    </source>
</evidence>
<accession>W9VLI7</accession>
<dbReference type="EMBL" id="AONB01000007">
    <property type="protein sequence ID" value="EXJ11395.1"/>
    <property type="molecule type" value="Genomic_DNA"/>
</dbReference>
<dbReference type="RefSeq" id="WP_036510243.1">
    <property type="nucleotide sequence ID" value="NZ_AONB01000007.1"/>
</dbReference>
<organism evidence="2 3">
    <name type="scientific">Nitrincola nitratireducens</name>
    <dbReference type="NCBI Taxonomy" id="1229521"/>
    <lineage>
        <taxon>Bacteria</taxon>
        <taxon>Pseudomonadati</taxon>
        <taxon>Pseudomonadota</taxon>
        <taxon>Gammaproteobacteria</taxon>
        <taxon>Oceanospirillales</taxon>
        <taxon>Oceanospirillaceae</taxon>
        <taxon>Nitrincola</taxon>
    </lineage>
</organism>
<feature type="domain" description="DUF4007" evidence="1">
    <location>
        <begin position="5"/>
        <end position="309"/>
    </location>
</feature>
<reference evidence="3" key="1">
    <citation type="submission" date="2012-11" db="EMBL/GenBank/DDBJ databases">
        <authorList>
            <person name="Singh A."/>
            <person name="Pinnaka A.K."/>
            <person name="Vaidya B."/>
        </authorList>
    </citation>
    <scope>NUCLEOTIDE SEQUENCE [LARGE SCALE GENOMIC DNA]</scope>
    <source>
        <strain evidence="3">AK23</strain>
    </source>
</reference>
<comment type="caution">
    <text evidence="2">The sequence shown here is derived from an EMBL/GenBank/DDBJ whole genome shotgun (WGS) entry which is preliminary data.</text>
</comment>
<dbReference type="AlphaFoldDB" id="W9VLI7"/>
<sequence>MKAKFTGHDTFPLRYGWLFKAINHIDNNGLLSSDGDHVKDAISKLGVGKNMINAIKYWAESCQVISLHIEDRKSKQKVTDIGRYIFDVKNGKDPYLEDIGSLWLIHFLLNFDDEYLTSYRYFFNYSNSVYFEKTRFIEEIDQNVLRLVSSDNLKLATIKKDVDCFLSTYSRQNLRSSKSRYKMIDEDYFTSPLSELGLIVDLGRGFYQSDLDERPTLPIQVFIYALVCFFNKQSSMNSSTVISFEDILTKPLSPGRIFRLSESALGHLLDQAVEYTSSDISWVDSLGLKQVTISNVLLERSLDDLDDYYGAKK</sequence>
<name>W9VLI7_9GAMM</name>
<dbReference type="STRING" id="1229521.D791_01853"/>